<sequence>MSEQKLMKDQLGEQAVNRISQVLTLCLTDFPAQQFINQALVGLEKLELKQRVEHLIVVLADYLPADFADAADVLLAVKQHWPDGTTSRESWGGFTAWPLIDYVAVFGLNHPEIALNVLKNLTSLFSAEFAIRPFIAQHADLTYAFLMKWTRDDDVHVRRLASEGSRPRLPWGKRLTQFCEDPAPLFPILENLKDDPSLYVRRSVANNLNDIAKDHPQLVIKLCQSWLVDASTERKWLIRHALRSLVKQGYPEVFVLLGYSECPKVVLLNFQLAKTTILLGDNLDIDTLLQSDSIETQKLVIDYRIHHVKANGSTSSKVFKWKNITLHGQTSLVLKKRHPFRLITTRQYHAGTHFVELLINGVSYATTKFELIV</sequence>
<reference evidence="1" key="1">
    <citation type="journal article" date="2015" name="Nature">
        <title>Complex archaea that bridge the gap between prokaryotes and eukaryotes.</title>
        <authorList>
            <person name="Spang A."/>
            <person name="Saw J.H."/>
            <person name="Jorgensen S.L."/>
            <person name="Zaremba-Niedzwiedzka K."/>
            <person name="Martijn J."/>
            <person name="Lind A.E."/>
            <person name="van Eijk R."/>
            <person name="Schleper C."/>
            <person name="Guy L."/>
            <person name="Ettema T.J."/>
        </authorList>
    </citation>
    <scope>NUCLEOTIDE SEQUENCE</scope>
</reference>
<dbReference type="AlphaFoldDB" id="A0A0F9PLB0"/>
<comment type="caution">
    <text evidence="1">The sequence shown here is derived from an EMBL/GenBank/DDBJ whole genome shotgun (WGS) entry which is preliminary data.</text>
</comment>
<name>A0A0F9PLB0_9ZZZZ</name>
<organism evidence="1">
    <name type="scientific">marine sediment metagenome</name>
    <dbReference type="NCBI Taxonomy" id="412755"/>
    <lineage>
        <taxon>unclassified sequences</taxon>
        <taxon>metagenomes</taxon>
        <taxon>ecological metagenomes</taxon>
    </lineage>
</organism>
<gene>
    <name evidence="1" type="ORF">LCGC14_1124160</name>
</gene>
<dbReference type="InterPro" id="IPR014825">
    <property type="entry name" value="DNA_alkylation"/>
</dbReference>
<evidence type="ECO:0008006" key="2">
    <source>
        <dbReference type="Google" id="ProtNLM"/>
    </source>
</evidence>
<dbReference type="SUPFAM" id="SSF48371">
    <property type="entry name" value="ARM repeat"/>
    <property type="match status" value="1"/>
</dbReference>
<dbReference type="PROSITE" id="PS50077">
    <property type="entry name" value="HEAT_REPEAT"/>
    <property type="match status" value="1"/>
</dbReference>
<accession>A0A0F9PLB0</accession>
<dbReference type="Gene3D" id="1.25.40.290">
    <property type="entry name" value="ARM repeat domains"/>
    <property type="match status" value="1"/>
</dbReference>
<proteinExistence type="predicted"/>
<dbReference type="InterPro" id="IPR016024">
    <property type="entry name" value="ARM-type_fold"/>
</dbReference>
<dbReference type="InterPro" id="IPR021133">
    <property type="entry name" value="HEAT_type_2"/>
</dbReference>
<protein>
    <recommendedName>
        <fullName evidence="2">DNA alkylation repair enzyme</fullName>
    </recommendedName>
</protein>
<evidence type="ECO:0000313" key="1">
    <source>
        <dbReference type="EMBL" id="KKN01796.1"/>
    </source>
</evidence>
<dbReference type="Pfam" id="PF08713">
    <property type="entry name" value="DNA_alkylation"/>
    <property type="match status" value="1"/>
</dbReference>
<dbReference type="EMBL" id="LAZR01005223">
    <property type="protein sequence ID" value="KKN01796.1"/>
    <property type="molecule type" value="Genomic_DNA"/>
</dbReference>